<evidence type="ECO:0000256" key="3">
    <source>
        <dbReference type="ARBA" id="ARBA00023040"/>
    </source>
</evidence>
<dbReference type="GO" id="GO:0004995">
    <property type="term" value="F:tachykinin receptor activity"/>
    <property type="evidence" value="ECO:0007669"/>
    <property type="project" value="InterPro"/>
</dbReference>
<evidence type="ECO:0000313" key="6">
    <source>
        <dbReference type="EMBL" id="GBP95300.1"/>
    </source>
</evidence>
<dbReference type="InterPro" id="IPR001681">
    <property type="entry name" value="Neurokn_rcpt"/>
</dbReference>
<keyword evidence="2" id="KW-0472">Membrane</keyword>
<keyword evidence="2" id="KW-1003">Cell membrane</keyword>
<accession>A0A4C2A543</accession>
<evidence type="ECO:0000256" key="1">
    <source>
        <dbReference type="ARBA" id="ARBA00004651"/>
    </source>
</evidence>
<evidence type="ECO:0000313" key="7">
    <source>
        <dbReference type="Proteomes" id="UP000299102"/>
    </source>
</evidence>
<gene>
    <name evidence="6" type="primary">TkR99D</name>
    <name evidence="6" type="ORF">EVAR_68948_1</name>
</gene>
<protein>
    <submittedName>
        <fullName evidence="6">Tachykinin-like peptides receptor 99D</fullName>
    </submittedName>
</protein>
<dbReference type="PANTHER" id="PTHR46925">
    <property type="entry name" value="G-PROTEIN COUPLED RECEPTOR TKR-1-RELATED"/>
    <property type="match status" value="1"/>
</dbReference>
<dbReference type="PANTHER" id="PTHR46925:SF2">
    <property type="entry name" value="G-PROTEIN COUPLED RECEPTOR TKR-1-RELATED"/>
    <property type="match status" value="1"/>
</dbReference>
<comment type="subcellular location">
    <subcellularLocation>
        <location evidence="1">Cell membrane</location>
        <topology evidence="1">Multi-pass membrane protein</topology>
    </subcellularLocation>
</comment>
<dbReference type="EMBL" id="BGZK01002611">
    <property type="protein sequence ID" value="GBP95300.1"/>
    <property type="molecule type" value="Genomic_DNA"/>
</dbReference>
<evidence type="ECO:0000256" key="4">
    <source>
        <dbReference type="ARBA" id="ARBA00023170"/>
    </source>
</evidence>
<keyword evidence="7" id="KW-1185">Reference proteome</keyword>
<comment type="caution">
    <text evidence="6">The sequence shown here is derived from an EMBL/GenBank/DDBJ whole genome shotgun (WGS) entry which is preliminary data.</text>
</comment>
<dbReference type="GO" id="GO:0005886">
    <property type="term" value="C:plasma membrane"/>
    <property type="evidence" value="ECO:0007669"/>
    <property type="project" value="UniProtKB-SubCell"/>
</dbReference>
<dbReference type="STRING" id="151549.A0A4C2A543"/>
<evidence type="ECO:0000256" key="2">
    <source>
        <dbReference type="ARBA" id="ARBA00022475"/>
    </source>
</evidence>
<sequence>MSPLRPRLGKKATLAITAAIWLGSSALSLPNFIYFTTEVVDAGQGNFRRVCYTMWPDGLATGSKHEYADQEGLYSVDTSQFDPRSRLRRVNWCREMMHRYSGGDSNAVYDMVIRDEFGITVRIPKPKDSLLKSCYREGLFDNTFDDIFVNPDFGTTTPFPCFRYNVAMLVLTYFLPIASMTYTYARVGLELWGSQSIGECTQRQMENIKSKRRVRAFPPERAERCCAMTTIEIIYPAAAECCPCAIINVPTEKNIDGIDRDNTIFCLLNKNY</sequence>
<dbReference type="OrthoDB" id="5981855at2759"/>
<dbReference type="SUPFAM" id="SSF81321">
    <property type="entry name" value="Family A G protein-coupled receptor-like"/>
    <property type="match status" value="1"/>
</dbReference>
<keyword evidence="4 6" id="KW-0675">Receptor</keyword>
<name>A0A4C2A543_EUMVA</name>
<evidence type="ECO:0000256" key="5">
    <source>
        <dbReference type="ARBA" id="ARBA00023224"/>
    </source>
</evidence>
<keyword evidence="3" id="KW-0297">G-protein coupled receptor</keyword>
<dbReference type="Gene3D" id="1.20.1070.10">
    <property type="entry name" value="Rhodopsin 7-helix transmembrane proteins"/>
    <property type="match status" value="1"/>
</dbReference>
<proteinExistence type="predicted"/>
<dbReference type="Proteomes" id="UP000299102">
    <property type="component" value="Unassembled WGS sequence"/>
</dbReference>
<organism evidence="6 7">
    <name type="scientific">Eumeta variegata</name>
    <name type="common">Bagworm moth</name>
    <name type="synonym">Eumeta japonica</name>
    <dbReference type="NCBI Taxonomy" id="151549"/>
    <lineage>
        <taxon>Eukaryota</taxon>
        <taxon>Metazoa</taxon>
        <taxon>Ecdysozoa</taxon>
        <taxon>Arthropoda</taxon>
        <taxon>Hexapoda</taxon>
        <taxon>Insecta</taxon>
        <taxon>Pterygota</taxon>
        <taxon>Neoptera</taxon>
        <taxon>Endopterygota</taxon>
        <taxon>Lepidoptera</taxon>
        <taxon>Glossata</taxon>
        <taxon>Ditrysia</taxon>
        <taxon>Tineoidea</taxon>
        <taxon>Psychidae</taxon>
        <taxon>Oiketicinae</taxon>
        <taxon>Eumeta</taxon>
    </lineage>
</organism>
<reference evidence="6 7" key="1">
    <citation type="journal article" date="2019" name="Commun. Biol.">
        <title>The bagworm genome reveals a unique fibroin gene that provides high tensile strength.</title>
        <authorList>
            <person name="Kono N."/>
            <person name="Nakamura H."/>
            <person name="Ohtoshi R."/>
            <person name="Tomita M."/>
            <person name="Numata K."/>
            <person name="Arakawa K."/>
        </authorList>
    </citation>
    <scope>NUCLEOTIDE SEQUENCE [LARGE SCALE GENOMIC DNA]</scope>
</reference>
<dbReference type="AlphaFoldDB" id="A0A4C2A543"/>
<keyword evidence="5" id="KW-0807">Transducer</keyword>